<dbReference type="Pfam" id="PF00027">
    <property type="entry name" value="cNMP_binding"/>
    <property type="match status" value="1"/>
</dbReference>
<dbReference type="AlphaFoldDB" id="A0ABD3UQ37"/>
<proteinExistence type="predicted"/>
<dbReference type="InterPro" id="IPR014710">
    <property type="entry name" value="RmlC-like_jellyroll"/>
</dbReference>
<dbReference type="EMBL" id="JBJQND010000015">
    <property type="protein sequence ID" value="KAL3851624.1"/>
    <property type="molecule type" value="Genomic_DNA"/>
</dbReference>
<dbReference type="PROSITE" id="PS50042">
    <property type="entry name" value="CNMP_BINDING_3"/>
    <property type="match status" value="1"/>
</dbReference>
<organism evidence="3 4">
    <name type="scientific">Sinanodonta woodiana</name>
    <name type="common">Chinese pond mussel</name>
    <name type="synonym">Anodonta woodiana</name>
    <dbReference type="NCBI Taxonomy" id="1069815"/>
    <lineage>
        <taxon>Eukaryota</taxon>
        <taxon>Metazoa</taxon>
        <taxon>Spiralia</taxon>
        <taxon>Lophotrochozoa</taxon>
        <taxon>Mollusca</taxon>
        <taxon>Bivalvia</taxon>
        <taxon>Autobranchia</taxon>
        <taxon>Heteroconchia</taxon>
        <taxon>Palaeoheterodonta</taxon>
        <taxon>Unionida</taxon>
        <taxon>Unionoidea</taxon>
        <taxon>Unionidae</taxon>
        <taxon>Unioninae</taxon>
        <taxon>Sinanodonta</taxon>
    </lineage>
</organism>
<dbReference type="SMART" id="SM00100">
    <property type="entry name" value="cNMP"/>
    <property type="match status" value="1"/>
</dbReference>
<dbReference type="InterPro" id="IPR000595">
    <property type="entry name" value="cNMP-bd_dom"/>
</dbReference>
<feature type="compositionally biased region" description="Polar residues" evidence="1">
    <location>
        <begin position="85"/>
        <end position="98"/>
    </location>
</feature>
<dbReference type="Proteomes" id="UP001634394">
    <property type="component" value="Unassembled WGS sequence"/>
</dbReference>
<feature type="domain" description="Cyclic nucleotide-binding" evidence="2">
    <location>
        <begin position="640"/>
        <end position="717"/>
    </location>
</feature>
<dbReference type="PANTHER" id="PTHR23011:SF28">
    <property type="entry name" value="CYCLIC NUCLEOTIDE-BINDING DOMAIN CONTAINING PROTEIN"/>
    <property type="match status" value="1"/>
</dbReference>
<sequence>MKVATSSGCSRRHLVKTVTTVGAQMTHIPNGSGGNLEESDINGVRDEENEKVNNNDGNDIQKNIMGNEDGAKVHNEHDMKGMKRNCNTSKQKQNTNSNKDARNDVNDVDNIYEENEAEDRKTNAEASDDKTYLTSLARQIQVIMKGKSKPLLGLSDKDTEKEKTTNNTLALSPKHRDKDETWNTLCMHSYMQSRLSKETSTLGELIQDKEVRRYSMTTMITATARRKSYMRLSENESLNLKQKLTKCHSVTRKPCLKRLETDTSSGKVTVSRKSSYRGYCSQDEMDSVSKVRLSRRQTVLNALRDNMKHASSHVAQKNATVKYLASDGCLLDTGMDVNDREVGVNWSKIGIRFLKRNSVAATSVSRRKSIISCQERVEPVLMEEEIKKFQMLESLNLMGKKPQEKLRRKYSSLRISGNMASMEGSVNQRRQGIISYVALTTAQKKKKINKTNAVVSTSFDLFKVGKKVINTPDDISEDQSGGDLSIPNNIKKVEKRHRASTDEETCNETISTFRRRPRRKKSQPLQTFRILAKFLVVFLRAWRIHSKQVNTILLGYESLDMMTDAAGPDQELMFDVTKFKAITEAKVSQEAKRILKKKPTERTTEEIHYIQVALRNYKSIAEYPVHMQKMIAQRSWYEAFEPKRVILREGHVPLCFYFILSGSAVVSRMEGSHVKTVMFLNRGDSFGDVAIMNHSRRESTVISRERIELLCMADTDFIDTFMSGGIRDRDDPFLRSISFMNGWPIEKLIENPKKFIFCFFKRGTILVRDSTECGWIFVVRSGSASILKKLYYIDPRKQVSQKLCNSDLRDNVVRMSNNERCLSHKEQIELLHEKFTQKITQQNLYIRCFALPEINIATNPTYKEQKQMHEESRITRDIAGPEKMVDMDIINLEEETGTASTVKEDMKGGAQHRLPQASFINLVAKGPFLTKNKIGADSGKHSSMRLISRDSAEEQTIPKRWDETTGSRENSAFSTAQENVKNMNDIAPSSLVDSPLKNRRTKPSDKPSLFVNVRTLVKGQVFGLCEVLFEKQPSFSLVSNGAECIMIDKKFFLEHASYAHIVRLREMTFPYPSEKELQQNLESQILWNFHKKQVFSDVLTKVKVRKVDLNDARTLPRMTISVVKEK</sequence>
<reference evidence="3 4" key="1">
    <citation type="submission" date="2024-11" db="EMBL/GenBank/DDBJ databases">
        <title>Chromosome-level genome assembly of the freshwater bivalve Anodonta woodiana.</title>
        <authorList>
            <person name="Chen X."/>
        </authorList>
    </citation>
    <scope>NUCLEOTIDE SEQUENCE [LARGE SCALE GENOMIC DNA]</scope>
    <source>
        <strain evidence="3">MN2024</strain>
        <tissue evidence="3">Gills</tissue>
    </source>
</reference>
<gene>
    <name evidence="3" type="ORF">ACJMK2_015357</name>
</gene>
<evidence type="ECO:0000313" key="3">
    <source>
        <dbReference type="EMBL" id="KAL3851624.1"/>
    </source>
</evidence>
<dbReference type="SUPFAM" id="SSF51206">
    <property type="entry name" value="cAMP-binding domain-like"/>
    <property type="match status" value="2"/>
</dbReference>
<feature type="region of interest" description="Disordered" evidence="1">
    <location>
        <begin position="48"/>
        <end position="106"/>
    </location>
</feature>
<evidence type="ECO:0000256" key="1">
    <source>
        <dbReference type="SAM" id="MobiDB-lite"/>
    </source>
</evidence>
<comment type="caution">
    <text evidence="3">The sequence shown here is derived from an EMBL/GenBank/DDBJ whole genome shotgun (WGS) entry which is preliminary data.</text>
</comment>
<dbReference type="InterPro" id="IPR018490">
    <property type="entry name" value="cNMP-bd_dom_sf"/>
</dbReference>
<name>A0ABD3UQ37_SINWO</name>
<evidence type="ECO:0000313" key="4">
    <source>
        <dbReference type="Proteomes" id="UP001634394"/>
    </source>
</evidence>
<keyword evidence="4" id="KW-1185">Reference proteome</keyword>
<dbReference type="Gene3D" id="2.60.120.10">
    <property type="entry name" value="Jelly Rolls"/>
    <property type="match status" value="1"/>
</dbReference>
<dbReference type="PANTHER" id="PTHR23011">
    <property type="entry name" value="CYCLIC NUCLEOTIDE-BINDING DOMAIN CONTAINING PROTEIN"/>
    <property type="match status" value="1"/>
</dbReference>
<feature type="compositionally biased region" description="Basic and acidic residues" evidence="1">
    <location>
        <begin position="69"/>
        <end position="81"/>
    </location>
</feature>
<dbReference type="CDD" id="cd00038">
    <property type="entry name" value="CAP_ED"/>
    <property type="match status" value="1"/>
</dbReference>
<evidence type="ECO:0000259" key="2">
    <source>
        <dbReference type="PROSITE" id="PS50042"/>
    </source>
</evidence>
<accession>A0ABD3UQ37</accession>
<protein>
    <recommendedName>
        <fullName evidence="2">Cyclic nucleotide-binding domain-containing protein</fullName>
    </recommendedName>
</protein>